<evidence type="ECO:0000313" key="2">
    <source>
        <dbReference type="Proteomes" id="UP000250078"/>
    </source>
</evidence>
<protein>
    <submittedName>
        <fullName evidence="1">Uncharacterized protein</fullName>
    </submittedName>
</protein>
<organism evidence="1 2">
    <name type="scientific">Cenococcum geophilum 1.58</name>
    <dbReference type="NCBI Taxonomy" id="794803"/>
    <lineage>
        <taxon>Eukaryota</taxon>
        <taxon>Fungi</taxon>
        <taxon>Dikarya</taxon>
        <taxon>Ascomycota</taxon>
        <taxon>Pezizomycotina</taxon>
        <taxon>Dothideomycetes</taxon>
        <taxon>Pleosporomycetidae</taxon>
        <taxon>Gloniales</taxon>
        <taxon>Gloniaceae</taxon>
        <taxon>Cenococcum</taxon>
    </lineage>
</organism>
<keyword evidence="2" id="KW-1185">Reference proteome</keyword>
<sequence length="109" mass="11571">MALSWPPPTALAVVFLLPTLRHSSPLDSQSQTPGKRAEAAGTGRDPGRAPDWRRQTTSAGATWVLDMQESAGCRTNYGHQAGLQVHAVAQLLLGFGALRITTQQTPNPG</sequence>
<dbReference type="EMBL" id="KV748252">
    <property type="protein sequence ID" value="OCK87976.1"/>
    <property type="molecule type" value="Genomic_DNA"/>
</dbReference>
<gene>
    <name evidence="1" type="ORF">K441DRAFT_682222</name>
</gene>
<name>A0ACC8ENL3_9PEZI</name>
<proteinExistence type="predicted"/>
<reference evidence="1 2" key="1">
    <citation type="journal article" date="2016" name="Nat. Commun.">
        <title>Ectomycorrhizal ecology is imprinted in the genome of the dominant symbiotic fungus Cenococcum geophilum.</title>
        <authorList>
            <consortium name="DOE Joint Genome Institute"/>
            <person name="Peter M."/>
            <person name="Kohler A."/>
            <person name="Ohm R.A."/>
            <person name="Kuo A."/>
            <person name="Krutzmann J."/>
            <person name="Morin E."/>
            <person name="Arend M."/>
            <person name="Barry K.W."/>
            <person name="Binder M."/>
            <person name="Choi C."/>
            <person name="Clum A."/>
            <person name="Copeland A."/>
            <person name="Grisel N."/>
            <person name="Haridas S."/>
            <person name="Kipfer T."/>
            <person name="LaButti K."/>
            <person name="Lindquist E."/>
            <person name="Lipzen A."/>
            <person name="Maire R."/>
            <person name="Meier B."/>
            <person name="Mihaltcheva S."/>
            <person name="Molinier V."/>
            <person name="Murat C."/>
            <person name="Poggeler S."/>
            <person name="Quandt C.A."/>
            <person name="Sperisen C."/>
            <person name="Tritt A."/>
            <person name="Tisserant E."/>
            <person name="Crous P.W."/>
            <person name="Henrissat B."/>
            <person name="Nehls U."/>
            <person name="Egli S."/>
            <person name="Spatafora J.W."/>
            <person name="Grigoriev I.V."/>
            <person name="Martin F.M."/>
        </authorList>
    </citation>
    <scope>NUCLEOTIDE SEQUENCE [LARGE SCALE GENOMIC DNA]</scope>
    <source>
        <strain evidence="1 2">1.58</strain>
    </source>
</reference>
<evidence type="ECO:0000313" key="1">
    <source>
        <dbReference type="EMBL" id="OCK87976.1"/>
    </source>
</evidence>
<dbReference type="Proteomes" id="UP000250078">
    <property type="component" value="Unassembled WGS sequence"/>
</dbReference>
<accession>A0ACC8ENL3</accession>